<evidence type="ECO:0000313" key="2">
    <source>
        <dbReference type="EMBL" id="QDV57300.1"/>
    </source>
</evidence>
<sequence precursor="true">MLNNTMNRTSLAAAVAFFSLAILAAPAGFAQSTTAAPAERKTQWNGYDQLHFQVAERDAYVVVPKQAAPGNPWVWRARFPGYHAEADIQLVAKGFHIGYVDVAGMFGSPKAIEIGNQFYREMTEKRGLAKRVALEAVSRGGLFAYNWAAVNLDRVACIYCDTPVCDFKSWPGGMGEGVGSAATWQSCLAQYGFDEKQAAAFKGNPIDHAKKIAAAKIPLLHIVSENDRVVPPKENTYLLRERLQAAGHDMEVISVPMGTEKSSGHHFPHPAVDQVVQFIQQHAAVEAK</sequence>
<feature type="signal peptide" evidence="1">
    <location>
        <begin position="1"/>
        <end position="24"/>
    </location>
</feature>
<dbReference type="AlphaFoldDB" id="A0A518IW33"/>
<accession>A0A518IW33</accession>
<evidence type="ECO:0000256" key="1">
    <source>
        <dbReference type="SAM" id="SignalP"/>
    </source>
</evidence>
<dbReference type="GO" id="GO:0016787">
    <property type="term" value="F:hydrolase activity"/>
    <property type="evidence" value="ECO:0007669"/>
    <property type="project" value="UniProtKB-KW"/>
</dbReference>
<keyword evidence="3" id="KW-1185">Reference proteome</keyword>
<dbReference type="Gene3D" id="3.40.50.1820">
    <property type="entry name" value="alpha/beta hydrolase"/>
    <property type="match status" value="1"/>
</dbReference>
<keyword evidence="1" id="KW-0732">Signal</keyword>
<dbReference type="Proteomes" id="UP000316770">
    <property type="component" value="Chromosome"/>
</dbReference>
<protein>
    <submittedName>
        <fullName evidence="2">Alpha/beta hydrolase family protein</fullName>
    </submittedName>
</protein>
<name>A0A518IW33_9BACT</name>
<evidence type="ECO:0000313" key="3">
    <source>
        <dbReference type="Proteomes" id="UP000316770"/>
    </source>
</evidence>
<keyword evidence="2" id="KW-0378">Hydrolase</keyword>
<dbReference type="InterPro" id="IPR029058">
    <property type="entry name" value="AB_hydrolase_fold"/>
</dbReference>
<reference evidence="2 3" key="1">
    <citation type="submission" date="2019-02" db="EMBL/GenBank/DDBJ databases">
        <title>Deep-cultivation of Planctomycetes and their phenomic and genomic characterization uncovers novel biology.</title>
        <authorList>
            <person name="Wiegand S."/>
            <person name="Jogler M."/>
            <person name="Boedeker C."/>
            <person name="Pinto D."/>
            <person name="Vollmers J."/>
            <person name="Rivas-Marin E."/>
            <person name="Kohn T."/>
            <person name="Peeters S.H."/>
            <person name="Heuer A."/>
            <person name="Rast P."/>
            <person name="Oberbeckmann S."/>
            <person name="Bunk B."/>
            <person name="Jeske O."/>
            <person name="Meyerdierks A."/>
            <person name="Storesund J.E."/>
            <person name="Kallscheuer N."/>
            <person name="Luecker S."/>
            <person name="Lage O.M."/>
            <person name="Pohl T."/>
            <person name="Merkel B.J."/>
            <person name="Hornburger P."/>
            <person name="Mueller R.-W."/>
            <person name="Bruemmer F."/>
            <person name="Labrenz M."/>
            <person name="Spormann A.M."/>
            <person name="Op den Camp H."/>
            <person name="Overmann J."/>
            <person name="Amann R."/>
            <person name="Jetten M.S.M."/>
            <person name="Mascher T."/>
            <person name="Medema M.H."/>
            <person name="Devos D.P."/>
            <person name="Kaster A.-K."/>
            <person name="Ovreas L."/>
            <person name="Rohde M."/>
            <person name="Galperin M.Y."/>
            <person name="Jogler C."/>
        </authorList>
    </citation>
    <scope>NUCLEOTIDE SEQUENCE [LARGE SCALE GENOMIC DNA]</scope>
    <source>
        <strain evidence="2 3">Mal33</strain>
    </source>
</reference>
<feature type="chain" id="PRO_5021784103" evidence="1">
    <location>
        <begin position="25"/>
        <end position="288"/>
    </location>
</feature>
<dbReference type="EMBL" id="CP036318">
    <property type="protein sequence ID" value="QDV57300.1"/>
    <property type="molecule type" value="Genomic_DNA"/>
</dbReference>
<gene>
    <name evidence="2" type="ORF">Mal33_33040</name>
</gene>
<dbReference type="SUPFAM" id="SSF53474">
    <property type="entry name" value="alpha/beta-Hydrolases"/>
    <property type="match status" value="1"/>
</dbReference>
<proteinExistence type="predicted"/>
<organism evidence="2 3">
    <name type="scientific">Rosistilla oblonga</name>
    <dbReference type="NCBI Taxonomy" id="2527990"/>
    <lineage>
        <taxon>Bacteria</taxon>
        <taxon>Pseudomonadati</taxon>
        <taxon>Planctomycetota</taxon>
        <taxon>Planctomycetia</taxon>
        <taxon>Pirellulales</taxon>
        <taxon>Pirellulaceae</taxon>
        <taxon>Rosistilla</taxon>
    </lineage>
</organism>